<dbReference type="STRING" id="35608.A0A2U1NL49"/>
<comment type="caution">
    <text evidence="4">The sequence shown here is derived from an EMBL/GenBank/DDBJ whole genome shotgun (WGS) entry which is preliminary data.</text>
</comment>
<feature type="region of interest" description="Disordered" evidence="3">
    <location>
        <begin position="1"/>
        <end position="76"/>
    </location>
</feature>
<comment type="subcellular location">
    <subcellularLocation>
        <location evidence="1">Nucleus</location>
    </subcellularLocation>
</comment>
<dbReference type="GO" id="GO:0006950">
    <property type="term" value="P:response to stress"/>
    <property type="evidence" value="ECO:0007669"/>
    <property type="project" value="UniProtKB-ARBA"/>
</dbReference>
<name>A0A2U1NL49_ARTAN</name>
<evidence type="ECO:0000256" key="3">
    <source>
        <dbReference type="SAM" id="MobiDB-lite"/>
    </source>
</evidence>
<dbReference type="OrthoDB" id="691484at2759"/>
<reference evidence="4 5" key="1">
    <citation type="journal article" date="2018" name="Mol. Plant">
        <title>The genome of Artemisia annua provides insight into the evolution of Asteraceae family and artemisinin biosynthesis.</title>
        <authorList>
            <person name="Shen Q."/>
            <person name="Zhang L."/>
            <person name="Liao Z."/>
            <person name="Wang S."/>
            <person name="Yan T."/>
            <person name="Shi P."/>
            <person name="Liu M."/>
            <person name="Fu X."/>
            <person name="Pan Q."/>
            <person name="Wang Y."/>
            <person name="Lv Z."/>
            <person name="Lu X."/>
            <person name="Zhang F."/>
            <person name="Jiang W."/>
            <person name="Ma Y."/>
            <person name="Chen M."/>
            <person name="Hao X."/>
            <person name="Li L."/>
            <person name="Tang Y."/>
            <person name="Lv G."/>
            <person name="Zhou Y."/>
            <person name="Sun X."/>
            <person name="Brodelius P.E."/>
            <person name="Rose J.K.C."/>
            <person name="Tang K."/>
        </authorList>
    </citation>
    <scope>NUCLEOTIDE SEQUENCE [LARGE SCALE GENOMIC DNA]</scope>
    <source>
        <strain evidence="5">cv. Huhao1</strain>
        <tissue evidence="4">Leaf</tissue>
    </source>
</reference>
<evidence type="ECO:0000256" key="2">
    <source>
        <dbReference type="ARBA" id="ARBA00023242"/>
    </source>
</evidence>
<feature type="compositionally biased region" description="Low complexity" evidence="3">
    <location>
        <begin position="34"/>
        <end position="43"/>
    </location>
</feature>
<dbReference type="EMBL" id="PKPP01002598">
    <property type="protein sequence ID" value="PWA74229.1"/>
    <property type="molecule type" value="Genomic_DNA"/>
</dbReference>
<keyword evidence="5" id="KW-1185">Reference proteome</keyword>
<dbReference type="AlphaFoldDB" id="A0A2U1NL49"/>
<feature type="compositionally biased region" description="Low complexity" evidence="3">
    <location>
        <begin position="60"/>
        <end position="74"/>
    </location>
</feature>
<feature type="compositionally biased region" description="Basic and acidic residues" evidence="3">
    <location>
        <begin position="1"/>
        <end position="14"/>
    </location>
</feature>
<feature type="compositionally biased region" description="Acidic residues" evidence="3">
    <location>
        <begin position="46"/>
        <end position="59"/>
    </location>
</feature>
<dbReference type="Proteomes" id="UP000245207">
    <property type="component" value="Unassembled WGS sequence"/>
</dbReference>
<gene>
    <name evidence="4" type="ORF">CTI12_AA252130</name>
</gene>
<proteinExistence type="predicted"/>
<accession>A0A2U1NL49</accession>
<dbReference type="InterPro" id="IPR051992">
    <property type="entry name" value="OxStress_Response_Reg"/>
</dbReference>
<dbReference type="GO" id="GO:0005634">
    <property type="term" value="C:nucleus"/>
    <property type="evidence" value="ECO:0007669"/>
    <property type="project" value="UniProtKB-SubCell"/>
</dbReference>
<evidence type="ECO:0000256" key="1">
    <source>
        <dbReference type="ARBA" id="ARBA00004123"/>
    </source>
</evidence>
<evidence type="ECO:0000313" key="4">
    <source>
        <dbReference type="EMBL" id="PWA74229.1"/>
    </source>
</evidence>
<dbReference type="PANTHER" id="PTHR33172:SF102">
    <property type="match status" value="1"/>
</dbReference>
<organism evidence="4 5">
    <name type="scientific">Artemisia annua</name>
    <name type="common">Sweet wormwood</name>
    <dbReference type="NCBI Taxonomy" id="35608"/>
    <lineage>
        <taxon>Eukaryota</taxon>
        <taxon>Viridiplantae</taxon>
        <taxon>Streptophyta</taxon>
        <taxon>Embryophyta</taxon>
        <taxon>Tracheophyta</taxon>
        <taxon>Spermatophyta</taxon>
        <taxon>Magnoliopsida</taxon>
        <taxon>eudicotyledons</taxon>
        <taxon>Gunneridae</taxon>
        <taxon>Pentapetalae</taxon>
        <taxon>asterids</taxon>
        <taxon>campanulids</taxon>
        <taxon>Asterales</taxon>
        <taxon>Asteraceae</taxon>
        <taxon>Asteroideae</taxon>
        <taxon>Anthemideae</taxon>
        <taxon>Artemisiinae</taxon>
        <taxon>Artemisia</taxon>
    </lineage>
</organism>
<protein>
    <submittedName>
        <fullName evidence="4">Uncharacterized protein</fullName>
    </submittedName>
</protein>
<dbReference type="PANTHER" id="PTHR33172">
    <property type="entry name" value="OS08G0516900 PROTEIN"/>
    <property type="match status" value="1"/>
</dbReference>
<sequence length="201" mass="22194">MKTIMCEKEQDDVSKTSMSKVNEMMMIHDEDESSSSSSSSSSSIGEDSDLEENENDEVESSYNNENGSSSSSSSFDDAIQALEQALPIRRGISTFYNGKSKSFTSLADATSSTTSSIQEIAKPENAYTRKRRNYGAFKLSNMNTGGISKKPKTTMLRLTLERNNPNFVKHGIQSQINKPLALRSFSMVNLHRCNPTKIGNC</sequence>
<keyword evidence="2" id="KW-0539">Nucleus</keyword>
<evidence type="ECO:0000313" key="5">
    <source>
        <dbReference type="Proteomes" id="UP000245207"/>
    </source>
</evidence>